<evidence type="ECO:0000256" key="4">
    <source>
        <dbReference type="ARBA" id="ARBA00022692"/>
    </source>
</evidence>
<evidence type="ECO:0000256" key="1">
    <source>
        <dbReference type="ARBA" id="ARBA00004141"/>
    </source>
</evidence>
<dbReference type="Pfam" id="PF16916">
    <property type="entry name" value="ZT_dimer"/>
    <property type="match status" value="1"/>
</dbReference>
<sequence length="292" mass="32710">MGHHHHHPSEKNLRTAFFLNLAFTIVELVGGLWVNSVAILSDAIHDLGDCLSLGSSLYLEKLAKKSPDSKYSFGYRRFSLLGALINSLVLILGSIWVIKEAIIRLVQPEPSNAQGMILLAIFGLAINGYAAWKVSHGKTMNERVISWHLVEDVLGWAAILVGAVILLIVKSPYIDPILSLAITCFILWNVFKRLQETVFLFLQGQPKDVSKSEIEGKILELEGVESVHQTHIWSLDGEHHVFTTHVKLTAEISPSKILEVKTKIRKVLLEYPFVHYTIETESAEEICELTKN</sequence>
<dbReference type="GO" id="GO:0005385">
    <property type="term" value="F:zinc ion transmembrane transporter activity"/>
    <property type="evidence" value="ECO:0007669"/>
    <property type="project" value="TreeGrafter"/>
</dbReference>
<dbReference type="PANTHER" id="PTHR11562:SF17">
    <property type="entry name" value="RE54080P-RELATED"/>
    <property type="match status" value="1"/>
</dbReference>
<evidence type="ECO:0000256" key="7">
    <source>
        <dbReference type="ARBA" id="ARBA00023065"/>
    </source>
</evidence>
<dbReference type="PATRIC" id="fig|1727163.4.peg.590"/>
<keyword evidence="13" id="KW-1185">Reference proteome</keyword>
<dbReference type="SUPFAM" id="SSF160240">
    <property type="entry name" value="Cation efflux protein cytoplasmic domain-like"/>
    <property type="match status" value="1"/>
</dbReference>
<proteinExistence type="inferred from homology"/>
<dbReference type="KEGG" id="alm:AO498_02840"/>
<dbReference type="Gene3D" id="1.20.1510.10">
    <property type="entry name" value="Cation efflux protein transmembrane domain"/>
    <property type="match status" value="1"/>
</dbReference>
<comment type="similarity">
    <text evidence="2">Belongs to the cation diffusion facilitator (CDF) transporter (TC 2.A.4) family. SLC30A subfamily.</text>
</comment>
<dbReference type="AlphaFoldDB" id="A0A142EJL2"/>
<evidence type="ECO:0000259" key="11">
    <source>
        <dbReference type="Pfam" id="PF16916"/>
    </source>
</evidence>
<dbReference type="STRING" id="1727163.AO498_02840"/>
<gene>
    <name evidence="12" type="ORF">AO498_02840</name>
</gene>
<protein>
    <submittedName>
        <fullName evidence="12">Cobalt transporter</fullName>
    </submittedName>
</protein>
<organism evidence="12 13">
    <name type="scientific">Algoriphagus sanaruensis</name>
    <dbReference type="NCBI Taxonomy" id="1727163"/>
    <lineage>
        <taxon>Bacteria</taxon>
        <taxon>Pseudomonadati</taxon>
        <taxon>Bacteroidota</taxon>
        <taxon>Cytophagia</taxon>
        <taxon>Cytophagales</taxon>
        <taxon>Cyclobacteriaceae</taxon>
        <taxon>Algoriphagus</taxon>
    </lineage>
</organism>
<dbReference type="InterPro" id="IPR058533">
    <property type="entry name" value="Cation_efflux_TM"/>
</dbReference>
<keyword evidence="3" id="KW-0813">Transport</keyword>
<dbReference type="Proteomes" id="UP000073816">
    <property type="component" value="Chromosome"/>
</dbReference>
<dbReference type="RefSeq" id="WP_067543520.1">
    <property type="nucleotide sequence ID" value="NZ_CP012836.1"/>
</dbReference>
<dbReference type="InterPro" id="IPR002524">
    <property type="entry name" value="Cation_efflux"/>
</dbReference>
<evidence type="ECO:0000256" key="6">
    <source>
        <dbReference type="ARBA" id="ARBA00022989"/>
    </source>
</evidence>
<keyword evidence="8 9" id="KW-0472">Membrane</keyword>
<dbReference type="OrthoDB" id="9809646at2"/>
<keyword evidence="4 9" id="KW-0812">Transmembrane</keyword>
<dbReference type="GO" id="GO:0005886">
    <property type="term" value="C:plasma membrane"/>
    <property type="evidence" value="ECO:0007669"/>
    <property type="project" value="TreeGrafter"/>
</dbReference>
<evidence type="ECO:0000256" key="5">
    <source>
        <dbReference type="ARBA" id="ARBA00022906"/>
    </source>
</evidence>
<dbReference type="Pfam" id="PF01545">
    <property type="entry name" value="Cation_efflux"/>
    <property type="match status" value="1"/>
</dbReference>
<evidence type="ECO:0000256" key="8">
    <source>
        <dbReference type="ARBA" id="ARBA00023136"/>
    </source>
</evidence>
<evidence type="ECO:0000256" key="9">
    <source>
        <dbReference type="SAM" id="Phobius"/>
    </source>
</evidence>
<evidence type="ECO:0000256" key="3">
    <source>
        <dbReference type="ARBA" id="ARBA00022448"/>
    </source>
</evidence>
<keyword evidence="6 9" id="KW-1133">Transmembrane helix</keyword>
<keyword evidence="7" id="KW-0406">Ion transport</keyword>
<accession>A0A142EJL2</accession>
<reference evidence="12 13" key="2">
    <citation type="journal article" date="2016" name="Genome Announc.">
        <title>Complete Genome Sequence of Algoriphagus sp. Strain M8-2, Isolated from a Brackish Lake.</title>
        <authorList>
            <person name="Muraguchi Y."/>
            <person name="Kushimoto K."/>
            <person name="Ohtsubo Y."/>
            <person name="Suzuki T."/>
            <person name="Dohra H."/>
            <person name="Kimbara K."/>
            <person name="Shintani M."/>
        </authorList>
    </citation>
    <scope>NUCLEOTIDE SEQUENCE [LARGE SCALE GENOMIC DNA]</scope>
    <source>
        <strain evidence="12 13">M8-2</strain>
    </source>
</reference>
<dbReference type="InterPro" id="IPR036837">
    <property type="entry name" value="Cation_efflux_CTD_sf"/>
</dbReference>
<name>A0A142EJL2_9BACT</name>
<reference evidence="13" key="1">
    <citation type="submission" date="2015-09" db="EMBL/GenBank/DDBJ databases">
        <title>Complete sequence of Algoriphagus sp. M8-2.</title>
        <authorList>
            <person name="Shintani M."/>
        </authorList>
    </citation>
    <scope>NUCLEOTIDE SEQUENCE [LARGE SCALE GENOMIC DNA]</scope>
    <source>
        <strain evidence="13">M8-2</strain>
    </source>
</reference>
<keyword evidence="5" id="KW-0862">Zinc</keyword>
<dbReference type="EMBL" id="CP012836">
    <property type="protein sequence ID" value="AMQ55317.1"/>
    <property type="molecule type" value="Genomic_DNA"/>
</dbReference>
<evidence type="ECO:0000313" key="13">
    <source>
        <dbReference type="Proteomes" id="UP000073816"/>
    </source>
</evidence>
<dbReference type="PANTHER" id="PTHR11562">
    <property type="entry name" value="CATION EFFLUX PROTEIN/ ZINC TRANSPORTER"/>
    <property type="match status" value="1"/>
</dbReference>
<evidence type="ECO:0000313" key="12">
    <source>
        <dbReference type="EMBL" id="AMQ55317.1"/>
    </source>
</evidence>
<keyword evidence="5" id="KW-0864">Zinc transport</keyword>
<feature type="transmembrane region" description="Helical" evidence="9">
    <location>
        <begin position="173"/>
        <end position="191"/>
    </location>
</feature>
<dbReference type="NCBIfam" id="TIGR01297">
    <property type="entry name" value="CDF"/>
    <property type="match status" value="1"/>
</dbReference>
<dbReference type="InterPro" id="IPR050681">
    <property type="entry name" value="CDF/SLC30A"/>
</dbReference>
<feature type="domain" description="Cation efflux protein transmembrane" evidence="10">
    <location>
        <begin position="15"/>
        <end position="199"/>
    </location>
</feature>
<feature type="transmembrane region" description="Helical" evidence="9">
    <location>
        <begin position="80"/>
        <end position="98"/>
    </location>
</feature>
<dbReference type="InterPro" id="IPR027470">
    <property type="entry name" value="Cation_efflux_CTD"/>
</dbReference>
<evidence type="ECO:0000256" key="2">
    <source>
        <dbReference type="ARBA" id="ARBA00008873"/>
    </source>
</evidence>
<comment type="subcellular location">
    <subcellularLocation>
        <location evidence="1">Membrane</location>
        <topology evidence="1">Multi-pass membrane protein</topology>
    </subcellularLocation>
</comment>
<feature type="domain" description="Cation efflux protein cytoplasmic" evidence="11">
    <location>
        <begin position="206"/>
        <end position="281"/>
    </location>
</feature>
<dbReference type="InterPro" id="IPR027469">
    <property type="entry name" value="Cation_efflux_TMD_sf"/>
</dbReference>
<dbReference type="SUPFAM" id="SSF161111">
    <property type="entry name" value="Cation efflux protein transmembrane domain-like"/>
    <property type="match status" value="1"/>
</dbReference>
<feature type="transmembrane region" description="Helical" evidence="9">
    <location>
        <begin position="12"/>
        <end position="33"/>
    </location>
</feature>
<feature type="transmembrane region" description="Helical" evidence="9">
    <location>
        <begin position="113"/>
        <end position="132"/>
    </location>
</feature>
<evidence type="ECO:0000259" key="10">
    <source>
        <dbReference type="Pfam" id="PF01545"/>
    </source>
</evidence>
<feature type="transmembrane region" description="Helical" evidence="9">
    <location>
        <begin position="144"/>
        <end position="167"/>
    </location>
</feature>